<keyword evidence="3 11" id="KW-0858">Xylan degradation</keyword>
<dbReference type="InterPro" id="IPR017853">
    <property type="entry name" value="GH"/>
</dbReference>
<protein>
    <recommendedName>
        <fullName evidence="9">Beta-xylanase</fullName>
        <ecNumber evidence="9">3.2.1.8</ecNumber>
    </recommendedName>
</protein>
<dbReference type="EC" id="3.2.1.8" evidence="9"/>
<evidence type="ECO:0000256" key="5">
    <source>
        <dbReference type="ARBA" id="ARBA00022801"/>
    </source>
</evidence>
<dbReference type="SMART" id="SM00633">
    <property type="entry name" value="Glyco_10"/>
    <property type="match status" value="1"/>
</dbReference>
<comment type="catalytic activity">
    <reaction evidence="1 9">
        <text>Endohydrolysis of (1-&gt;4)-beta-D-xylosidic linkages in xylans.</text>
        <dbReference type="EC" id="3.2.1.8"/>
    </reaction>
</comment>
<keyword evidence="5 9" id="KW-0378">Hydrolase</keyword>
<dbReference type="GO" id="GO:0045493">
    <property type="term" value="P:xylan catabolic process"/>
    <property type="evidence" value="ECO:0007669"/>
    <property type="project" value="UniProtKB-KW"/>
</dbReference>
<dbReference type="RefSeq" id="WP_342028520.1">
    <property type="nucleotide sequence ID" value="NZ_FMXM01000011.1"/>
</dbReference>
<keyword evidence="8 9" id="KW-0624">Polysaccharide degradation</keyword>
<dbReference type="InterPro" id="IPR044846">
    <property type="entry name" value="GH10"/>
</dbReference>
<dbReference type="Proteomes" id="UP000198588">
    <property type="component" value="Unassembled WGS sequence"/>
</dbReference>
<accession>A0A1G5YUZ4</accession>
<comment type="similarity">
    <text evidence="2 9">Belongs to the glycosyl hydrolase 10 (cellulase F) family.</text>
</comment>
<sequence length="355" mass="40097">MKRAVPHVASPPPDIETQRATALDCSGLSLGELGKSRGLEIGCAFSGHADPRYRRLLAHHCRLIVPEWQLKPRFLRPRRAAPYNFGPADAIAGFAASNDMAFHGHTLFWHEEPIRWAQSENFERVKRSYGGFIGDVMQHYPQAISWDVFNEIVGEQAPLRDEFFVQTFGLRFIDYCLRLAGDCAPAARLALNDYNLECATDWSQTKRDNMLRLIEQIKVMGSPLHAIGIQGHLSSIRKASAESTVRFIDLLADLGLDVFISELDVNDSIMPADIAVRDVEVAAYYEEFLAAVLSRPAVKRLVFWGISDFDNWVVRRQTRERRRSGKARPALFDERLQPKPAFDAVVRALLNAPPR</sequence>
<dbReference type="Pfam" id="PF00331">
    <property type="entry name" value="Glyco_hydro_10"/>
    <property type="match status" value="1"/>
</dbReference>
<evidence type="ECO:0000256" key="9">
    <source>
        <dbReference type="RuleBase" id="RU361174"/>
    </source>
</evidence>
<feature type="domain" description="GH10" evidence="10">
    <location>
        <begin position="24"/>
        <end position="348"/>
    </location>
</feature>
<evidence type="ECO:0000259" key="10">
    <source>
        <dbReference type="PROSITE" id="PS51760"/>
    </source>
</evidence>
<reference evidence="11 12" key="1">
    <citation type="submission" date="2016-10" db="EMBL/GenBank/DDBJ databases">
        <authorList>
            <person name="de Groot N.N."/>
        </authorList>
    </citation>
    <scope>NUCLEOTIDE SEQUENCE [LARGE SCALE GENOMIC DNA]</scope>
    <source>
        <strain evidence="11 12">CGMCC 1.12097</strain>
    </source>
</reference>
<dbReference type="Gene3D" id="3.20.20.80">
    <property type="entry name" value="Glycosidases"/>
    <property type="match status" value="1"/>
</dbReference>
<keyword evidence="6 9" id="KW-0119">Carbohydrate metabolism</keyword>
<dbReference type="PANTHER" id="PTHR31490">
    <property type="entry name" value="GLYCOSYL HYDROLASE"/>
    <property type="match status" value="1"/>
</dbReference>
<evidence type="ECO:0000256" key="1">
    <source>
        <dbReference type="ARBA" id="ARBA00000681"/>
    </source>
</evidence>
<evidence type="ECO:0000256" key="2">
    <source>
        <dbReference type="ARBA" id="ARBA00007495"/>
    </source>
</evidence>
<evidence type="ECO:0000256" key="6">
    <source>
        <dbReference type="ARBA" id="ARBA00023277"/>
    </source>
</evidence>
<proteinExistence type="inferred from homology"/>
<dbReference type="PRINTS" id="PR00134">
    <property type="entry name" value="GLHYDRLASE10"/>
</dbReference>
<keyword evidence="7 9" id="KW-0326">Glycosidase</keyword>
<dbReference type="PROSITE" id="PS51760">
    <property type="entry name" value="GH10_2"/>
    <property type="match status" value="1"/>
</dbReference>
<keyword evidence="4" id="KW-0732">Signal</keyword>
<dbReference type="AlphaFoldDB" id="A0A1G5YUZ4"/>
<evidence type="ECO:0000313" key="11">
    <source>
        <dbReference type="EMBL" id="SDA86070.1"/>
    </source>
</evidence>
<organism evidence="11 12">
    <name type="scientific">Mesorhizobium qingshengii</name>
    <dbReference type="NCBI Taxonomy" id="1165689"/>
    <lineage>
        <taxon>Bacteria</taxon>
        <taxon>Pseudomonadati</taxon>
        <taxon>Pseudomonadota</taxon>
        <taxon>Alphaproteobacteria</taxon>
        <taxon>Hyphomicrobiales</taxon>
        <taxon>Phyllobacteriaceae</taxon>
        <taxon>Mesorhizobium</taxon>
    </lineage>
</organism>
<evidence type="ECO:0000256" key="7">
    <source>
        <dbReference type="ARBA" id="ARBA00023295"/>
    </source>
</evidence>
<dbReference type="GO" id="GO:0031176">
    <property type="term" value="F:endo-1,4-beta-xylanase activity"/>
    <property type="evidence" value="ECO:0007669"/>
    <property type="project" value="UniProtKB-EC"/>
</dbReference>
<evidence type="ECO:0000256" key="4">
    <source>
        <dbReference type="ARBA" id="ARBA00022729"/>
    </source>
</evidence>
<dbReference type="PANTHER" id="PTHR31490:SF88">
    <property type="entry name" value="BETA-XYLANASE"/>
    <property type="match status" value="1"/>
</dbReference>
<dbReference type="InterPro" id="IPR001000">
    <property type="entry name" value="GH10_dom"/>
</dbReference>
<dbReference type="STRING" id="1165689.SAMN02927914_03749"/>
<evidence type="ECO:0000313" key="12">
    <source>
        <dbReference type="Proteomes" id="UP000198588"/>
    </source>
</evidence>
<dbReference type="EMBL" id="FMXM01000011">
    <property type="protein sequence ID" value="SDA86070.1"/>
    <property type="molecule type" value="Genomic_DNA"/>
</dbReference>
<name>A0A1G5YUZ4_9HYPH</name>
<gene>
    <name evidence="11" type="ORF">SAMN02927914_03749</name>
</gene>
<dbReference type="SUPFAM" id="SSF51445">
    <property type="entry name" value="(Trans)glycosidases"/>
    <property type="match status" value="1"/>
</dbReference>
<evidence type="ECO:0000256" key="8">
    <source>
        <dbReference type="ARBA" id="ARBA00023326"/>
    </source>
</evidence>
<evidence type="ECO:0000256" key="3">
    <source>
        <dbReference type="ARBA" id="ARBA00022651"/>
    </source>
</evidence>